<name>A0A2N3NHC1_9PEZI</name>
<reference evidence="2 3" key="1">
    <citation type="journal article" date="2017" name="G3 (Bethesda)">
        <title>First Draft Genome Sequence of the Pathogenic Fungus Lomentospora prolificans (Formerly Scedosporium prolificans).</title>
        <authorList>
            <person name="Luo R."/>
            <person name="Zimin A."/>
            <person name="Workman R."/>
            <person name="Fan Y."/>
            <person name="Pertea G."/>
            <person name="Grossman N."/>
            <person name="Wear M.P."/>
            <person name="Jia B."/>
            <person name="Miller H."/>
            <person name="Casadevall A."/>
            <person name="Timp W."/>
            <person name="Zhang S.X."/>
            <person name="Salzberg S.L."/>
        </authorList>
    </citation>
    <scope>NUCLEOTIDE SEQUENCE [LARGE SCALE GENOMIC DNA]</scope>
    <source>
        <strain evidence="2 3">JHH-5317</strain>
    </source>
</reference>
<dbReference type="AlphaFoldDB" id="A0A2N3NHC1"/>
<accession>A0A2N3NHC1</accession>
<feature type="region of interest" description="Disordered" evidence="1">
    <location>
        <begin position="104"/>
        <end position="182"/>
    </location>
</feature>
<dbReference type="STRING" id="41688.A0A2N3NHC1"/>
<organism evidence="2 3">
    <name type="scientific">Lomentospora prolificans</name>
    <dbReference type="NCBI Taxonomy" id="41688"/>
    <lineage>
        <taxon>Eukaryota</taxon>
        <taxon>Fungi</taxon>
        <taxon>Dikarya</taxon>
        <taxon>Ascomycota</taxon>
        <taxon>Pezizomycotina</taxon>
        <taxon>Sordariomycetes</taxon>
        <taxon>Hypocreomycetidae</taxon>
        <taxon>Microascales</taxon>
        <taxon>Microascaceae</taxon>
        <taxon>Lomentospora</taxon>
    </lineage>
</organism>
<keyword evidence="3" id="KW-1185">Reference proteome</keyword>
<dbReference type="InParanoid" id="A0A2N3NHC1"/>
<dbReference type="OrthoDB" id="5396360at2759"/>
<dbReference type="EMBL" id="NLAX01000004">
    <property type="protein sequence ID" value="PKS11807.1"/>
    <property type="molecule type" value="Genomic_DNA"/>
</dbReference>
<proteinExistence type="predicted"/>
<dbReference type="VEuPathDB" id="FungiDB:jhhlp_001100"/>
<protein>
    <submittedName>
        <fullName evidence="2">Uncharacterized protein</fullName>
    </submittedName>
</protein>
<feature type="compositionally biased region" description="Basic residues" evidence="1">
    <location>
        <begin position="172"/>
        <end position="182"/>
    </location>
</feature>
<feature type="compositionally biased region" description="Polar residues" evidence="1">
    <location>
        <begin position="150"/>
        <end position="160"/>
    </location>
</feature>
<comment type="caution">
    <text evidence="2">The sequence shown here is derived from an EMBL/GenBank/DDBJ whole genome shotgun (WGS) entry which is preliminary data.</text>
</comment>
<evidence type="ECO:0000256" key="1">
    <source>
        <dbReference type="SAM" id="MobiDB-lite"/>
    </source>
</evidence>
<feature type="compositionally biased region" description="Low complexity" evidence="1">
    <location>
        <begin position="104"/>
        <end position="121"/>
    </location>
</feature>
<sequence length="182" mass="20360">MSRDSLALTKDNFAREISAMRAKMLQLRQEELGILTTKIAKNSNRASLVGIHQMEFELFKSRLRCVEEGAKTKLTPGPRYPTTKYTEDLDVYDDEEDAADVTRAIVTSSATSRRTRNSTAREQPDEDDIPSKRLAFSSDFSGAQAPDYSAPSSWLTSPLENGSGGRSERKPRDRPRRSLVAD</sequence>
<evidence type="ECO:0000313" key="2">
    <source>
        <dbReference type="EMBL" id="PKS11807.1"/>
    </source>
</evidence>
<evidence type="ECO:0000313" key="3">
    <source>
        <dbReference type="Proteomes" id="UP000233524"/>
    </source>
</evidence>
<dbReference type="Proteomes" id="UP000233524">
    <property type="component" value="Unassembled WGS sequence"/>
</dbReference>
<gene>
    <name evidence="2" type="ORF">jhhlp_001100</name>
</gene>